<dbReference type="SUPFAM" id="SSF46689">
    <property type="entry name" value="Homeodomain-like"/>
    <property type="match status" value="1"/>
</dbReference>
<evidence type="ECO:0000259" key="3">
    <source>
        <dbReference type="Pfam" id="PF13556"/>
    </source>
</evidence>
<dbReference type="PANTHER" id="PTHR33744">
    <property type="entry name" value="CARBOHYDRATE DIACID REGULATOR"/>
    <property type="match status" value="1"/>
</dbReference>
<feature type="domain" description="CdaR GGDEF-like" evidence="4">
    <location>
        <begin position="148"/>
        <end position="278"/>
    </location>
</feature>
<sequence length="396" mass="44145">MIIPESLGQRIVDTTMRLVHRNVNIMDRDGTIIATGHPHRYRTLHKGAKDVIETGTIIEIYPHELALYPGALQGVNLPIVFDDQIVGVVGVFGHPDEVRNIGFLVKMITELILERDLVQREMRTKTRLREQFIEASVLKPVTELLPKLKRLAKNLEIDLLQPRTVMIIDVSVVLQKLTLEYGSSELVVERVEDILFSCIETGKLLSEQDIACLIGDQLIILKTTITTNRLCQNNSEVEQLVTFLADAIGGPLTCGVGAVAHSVTQYHVSYKQAHFCLRRCSKDQAIIQIAAKDILAHHVLCEALSGSTLSAISTLQEKFQHMITGNKEICSTLSALFACNLNINAAASMLHIHRNTLLYRLNRLEAETGLAPCRSVDDMIICRLLLLLVDQNKVIP</sequence>
<dbReference type="InterPro" id="IPR025736">
    <property type="entry name" value="PucR_C-HTH_dom"/>
</dbReference>
<accession>A0A212LZW8</accession>
<dbReference type="InterPro" id="IPR042070">
    <property type="entry name" value="PucR_C-HTH_sf"/>
</dbReference>
<dbReference type="Gene3D" id="1.10.10.2840">
    <property type="entry name" value="PucR C-terminal helix-turn-helix domain"/>
    <property type="match status" value="1"/>
</dbReference>
<gene>
    <name evidence="5" type="ORF">KL86SPO_60035</name>
</gene>
<evidence type="ECO:0000259" key="2">
    <source>
        <dbReference type="Pfam" id="PF05651"/>
    </source>
</evidence>
<protein>
    <submittedName>
        <fullName evidence="5">Putative Sugar diacid recognition domain protein</fullName>
    </submittedName>
</protein>
<reference evidence="5" key="1">
    <citation type="submission" date="2016-08" db="EMBL/GenBank/DDBJ databases">
        <authorList>
            <person name="Seilhamer J.J."/>
        </authorList>
    </citation>
    <scope>NUCLEOTIDE SEQUENCE</scope>
    <source>
        <strain evidence="5">86</strain>
    </source>
</reference>
<feature type="domain" description="PucR C-terminal helix-turn-helix" evidence="3">
    <location>
        <begin position="332"/>
        <end position="371"/>
    </location>
</feature>
<dbReference type="Pfam" id="PF17853">
    <property type="entry name" value="GGDEF_2"/>
    <property type="match status" value="1"/>
</dbReference>
<name>A0A212LZW8_9FIRM</name>
<organism evidence="5">
    <name type="scientific">uncultured Sporomusa sp</name>
    <dbReference type="NCBI Taxonomy" id="307249"/>
    <lineage>
        <taxon>Bacteria</taxon>
        <taxon>Bacillati</taxon>
        <taxon>Bacillota</taxon>
        <taxon>Negativicutes</taxon>
        <taxon>Selenomonadales</taxon>
        <taxon>Sporomusaceae</taxon>
        <taxon>Sporomusa</taxon>
        <taxon>environmental samples</taxon>
    </lineage>
</organism>
<feature type="domain" description="Putative sugar diacid recognition" evidence="2">
    <location>
        <begin position="5"/>
        <end position="134"/>
    </location>
</feature>
<dbReference type="InterPro" id="IPR051448">
    <property type="entry name" value="CdaR-like_regulators"/>
</dbReference>
<dbReference type="PANTHER" id="PTHR33744:SF15">
    <property type="entry name" value="CARBOHYDRATE DIACID REGULATOR"/>
    <property type="match status" value="1"/>
</dbReference>
<dbReference type="InterPro" id="IPR009057">
    <property type="entry name" value="Homeodomain-like_sf"/>
</dbReference>
<proteinExistence type="inferred from homology"/>
<dbReference type="AlphaFoldDB" id="A0A212LZW8"/>
<dbReference type="EMBL" id="FMJE01000006">
    <property type="protein sequence ID" value="SCM83073.1"/>
    <property type="molecule type" value="Genomic_DNA"/>
</dbReference>
<dbReference type="Pfam" id="PF13556">
    <property type="entry name" value="HTH_30"/>
    <property type="match status" value="1"/>
</dbReference>
<dbReference type="RefSeq" id="WP_288185594.1">
    <property type="nucleotide sequence ID" value="NZ_LT608335.1"/>
</dbReference>
<dbReference type="InterPro" id="IPR008599">
    <property type="entry name" value="Diacid_rec"/>
</dbReference>
<evidence type="ECO:0000256" key="1">
    <source>
        <dbReference type="ARBA" id="ARBA00006754"/>
    </source>
</evidence>
<evidence type="ECO:0000313" key="5">
    <source>
        <dbReference type="EMBL" id="SCM83073.1"/>
    </source>
</evidence>
<evidence type="ECO:0000259" key="4">
    <source>
        <dbReference type="Pfam" id="PF17853"/>
    </source>
</evidence>
<dbReference type="Pfam" id="PF05651">
    <property type="entry name" value="Diacid_rec"/>
    <property type="match status" value="1"/>
</dbReference>
<comment type="similarity">
    <text evidence="1">Belongs to the CdaR family.</text>
</comment>
<dbReference type="InterPro" id="IPR041522">
    <property type="entry name" value="CdaR_GGDEF"/>
</dbReference>